<dbReference type="AlphaFoldDB" id="A0A9X3EXU6"/>
<feature type="region of interest" description="Disordered" evidence="1">
    <location>
        <begin position="223"/>
        <end position="247"/>
    </location>
</feature>
<dbReference type="EMBL" id="JAPNKE010000002">
    <property type="protein sequence ID" value="MCY1012347.1"/>
    <property type="molecule type" value="Genomic_DNA"/>
</dbReference>
<feature type="domain" description="eCIS core" evidence="2">
    <location>
        <begin position="136"/>
        <end position="212"/>
    </location>
</feature>
<protein>
    <submittedName>
        <fullName evidence="3">DUF4157 domain-containing protein</fullName>
    </submittedName>
</protein>
<dbReference type="GO" id="GO:0008237">
    <property type="term" value="F:metallopeptidase activity"/>
    <property type="evidence" value="ECO:0007669"/>
    <property type="project" value="InterPro"/>
</dbReference>
<feature type="region of interest" description="Disordered" evidence="1">
    <location>
        <begin position="1"/>
        <end position="42"/>
    </location>
</feature>
<evidence type="ECO:0000256" key="1">
    <source>
        <dbReference type="SAM" id="MobiDB-lite"/>
    </source>
</evidence>
<organism evidence="3 4">
    <name type="scientific">Nannocystis pusilla</name>
    <dbReference type="NCBI Taxonomy" id="889268"/>
    <lineage>
        <taxon>Bacteria</taxon>
        <taxon>Pseudomonadati</taxon>
        <taxon>Myxococcota</taxon>
        <taxon>Polyangia</taxon>
        <taxon>Nannocystales</taxon>
        <taxon>Nannocystaceae</taxon>
        <taxon>Nannocystis</taxon>
    </lineage>
</organism>
<dbReference type="InterPro" id="IPR025295">
    <property type="entry name" value="eCIS_core_dom"/>
</dbReference>
<name>A0A9X3EXU6_9BACT</name>
<dbReference type="RefSeq" id="WP_267775741.1">
    <property type="nucleotide sequence ID" value="NZ_JAPNKE010000002.1"/>
</dbReference>
<proteinExistence type="predicted"/>
<accession>A0A9X3EXU6</accession>
<comment type="caution">
    <text evidence="3">The sequence shown here is derived from an EMBL/GenBank/DDBJ whole genome shotgun (WGS) entry which is preliminary data.</text>
</comment>
<dbReference type="Pfam" id="PF13699">
    <property type="entry name" value="eCIS_core"/>
    <property type="match status" value="1"/>
</dbReference>
<dbReference type="Gene3D" id="3.40.390.10">
    <property type="entry name" value="Collagenase (Catalytic Domain)"/>
    <property type="match status" value="1"/>
</dbReference>
<dbReference type="InterPro" id="IPR024079">
    <property type="entry name" value="MetalloPept_cat_dom_sf"/>
</dbReference>
<evidence type="ECO:0000313" key="3">
    <source>
        <dbReference type="EMBL" id="MCY1012347.1"/>
    </source>
</evidence>
<reference evidence="3" key="1">
    <citation type="submission" date="2022-11" db="EMBL/GenBank/DDBJ databases">
        <title>Minimal conservation of predation-associated metabolite biosynthetic gene clusters underscores biosynthetic potential of Myxococcota including descriptions for ten novel species: Archangium lansinium sp. nov., Myxococcus landrumus sp. nov., Nannocystis bai.</title>
        <authorList>
            <person name="Ahearne A."/>
            <person name="Stevens C."/>
            <person name="Phillips K."/>
        </authorList>
    </citation>
    <scope>NUCLEOTIDE SEQUENCE</scope>
    <source>
        <strain evidence="3">Na p29</strain>
    </source>
</reference>
<keyword evidence="4" id="KW-1185">Reference proteome</keyword>
<evidence type="ECO:0000313" key="4">
    <source>
        <dbReference type="Proteomes" id="UP001150924"/>
    </source>
</evidence>
<evidence type="ECO:0000259" key="2">
    <source>
        <dbReference type="Pfam" id="PF13699"/>
    </source>
</evidence>
<dbReference type="Proteomes" id="UP001150924">
    <property type="component" value="Unassembled WGS sequence"/>
</dbReference>
<gene>
    <name evidence="3" type="ORF">OV079_43790</name>
</gene>
<sequence>MTYAPLTREPKQNHAPGRKPAASRPSGKLLRLGSPSDPLEQEADRIAARVLSTPPDAARTPPLARVHSKVHDAALVRRKCAACEHEDELTVRRKCSACEHDDELAVRRSPTTPGSREISPALQDQVMNLHRGGGRPLPRPVRMDMESRFGRDFGAVRIHEGSRAAELAQRLHAKAFTVGQHVAFAGGQFAPTRPEGRRLLAHELVHTLQRSDPGAPVLSRALASPEGKNAANEQSGSVVSCAPADGHDPAEVRQAHARAVAMTTAAHRALPAASDVLVPGGAQVSSRVRELARLWFKLNWPARDAHERALWQHLVEGVRVFHSQGPSTRYKCSPCNQVGLVLPGSRYVRLCEAWWDIKPVEKRAAIIIHEWGHYWGGPAGLMRRAVEAYCGRSRFMKLSSAKLVQMPDAYMGFIFELALSRVMTADSACRYRSELHPGASST</sequence>